<keyword evidence="4" id="KW-1185">Reference proteome</keyword>
<evidence type="ECO:0000256" key="1">
    <source>
        <dbReference type="SAM" id="MobiDB-lite"/>
    </source>
</evidence>
<dbReference type="AlphaFoldDB" id="A0A0E9NS87"/>
<feature type="transmembrane region" description="Helical" evidence="2">
    <location>
        <begin position="213"/>
        <end position="231"/>
    </location>
</feature>
<evidence type="ECO:0000313" key="3">
    <source>
        <dbReference type="EMBL" id="GAO52516.1"/>
    </source>
</evidence>
<name>A0A0E9NS87_SAICN</name>
<dbReference type="EMBL" id="BACD03000071">
    <property type="protein sequence ID" value="GAO52516.1"/>
    <property type="molecule type" value="Genomic_DNA"/>
</dbReference>
<feature type="region of interest" description="Disordered" evidence="1">
    <location>
        <begin position="316"/>
        <end position="338"/>
    </location>
</feature>
<dbReference type="Proteomes" id="UP000033140">
    <property type="component" value="Unassembled WGS sequence"/>
</dbReference>
<dbReference type="CDD" id="cd22868">
    <property type="entry name" value="Swc5_NTD"/>
    <property type="match status" value="1"/>
</dbReference>
<reference evidence="3 4" key="3">
    <citation type="journal article" date="2015" name="Genome Announc.">
        <title>Draft Genome Sequence of the Archiascomycetous Yeast Saitoella complicata.</title>
        <authorList>
            <person name="Yamauchi K."/>
            <person name="Kondo S."/>
            <person name="Hamamoto M."/>
            <person name="Takahashi Y."/>
            <person name="Ogura Y."/>
            <person name="Hayashi T."/>
            <person name="Nishida H."/>
        </authorList>
    </citation>
    <scope>NUCLEOTIDE SEQUENCE [LARGE SCALE GENOMIC DNA]</scope>
    <source>
        <strain evidence="3 4">NRRL Y-17804</strain>
    </source>
</reference>
<dbReference type="Pfam" id="PF12400">
    <property type="entry name" value="STIMATE"/>
    <property type="match status" value="1"/>
</dbReference>
<protein>
    <recommendedName>
        <fullName evidence="5">Vacuolar membrane protein</fullName>
    </recommendedName>
</protein>
<evidence type="ECO:0000313" key="4">
    <source>
        <dbReference type="Proteomes" id="UP000033140"/>
    </source>
</evidence>
<dbReference type="GO" id="GO:0016020">
    <property type="term" value="C:membrane"/>
    <property type="evidence" value="ECO:0007669"/>
    <property type="project" value="TreeGrafter"/>
</dbReference>
<reference evidence="3 4" key="2">
    <citation type="journal article" date="2014" name="J. Gen. Appl. Microbiol.">
        <title>The early diverging ascomycetous budding yeast Saitoella complicata has three histone deacetylases belonging to the Clr6, Hos2, and Rpd3 lineages.</title>
        <authorList>
            <person name="Nishida H."/>
            <person name="Matsumoto T."/>
            <person name="Kondo S."/>
            <person name="Hamamoto M."/>
            <person name="Yoshikawa H."/>
        </authorList>
    </citation>
    <scope>NUCLEOTIDE SEQUENCE [LARGE SCALE GENOMIC DNA]</scope>
    <source>
        <strain evidence="3 4">NRRL Y-17804</strain>
    </source>
</reference>
<evidence type="ECO:0008006" key="5">
    <source>
        <dbReference type="Google" id="ProtNLM"/>
    </source>
</evidence>
<organism evidence="3 4">
    <name type="scientific">Saitoella complicata (strain BCRC 22490 / CBS 7301 / JCM 7358 / NBRC 10748 / NRRL Y-17804)</name>
    <dbReference type="NCBI Taxonomy" id="698492"/>
    <lineage>
        <taxon>Eukaryota</taxon>
        <taxon>Fungi</taxon>
        <taxon>Dikarya</taxon>
        <taxon>Ascomycota</taxon>
        <taxon>Taphrinomycotina</taxon>
        <taxon>Taphrinomycotina incertae sedis</taxon>
        <taxon>Saitoella</taxon>
    </lineage>
</organism>
<keyword evidence="2" id="KW-0472">Membrane</keyword>
<feature type="compositionally biased region" description="Acidic residues" evidence="1">
    <location>
        <begin position="290"/>
        <end position="299"/>
    </location>
</feature>
<reference evidence="3 4" key="1">
    <citation type="journal article" date="2011" name="J. Gen. Appl. Microbiol.">
        <title>Draft genome sequencing of the enigmatic yeast Saitoella complicata.</title>
        <authorList>
            <person name="Nishida H."/>
            <person name="Hamamoto M."/>
            <person name="Sugiyama J."/>
        </authorList>
    </citation>
    <scope>NUCLEOTIDE SEQUENCE [LARGE SCALE GENOMIC DNA]</scope>
    <source>
        <strain evidence="3 4">NRRL Y-17804</strain>
    </source>
</reference>
<gene>
    <name evidence="3" type="ORF">G7K_6590-t1</name>
</gene>
<accession>A0A0E9NS87</accession>
<proteinExistence type="predicted"/>
<evidence type="ECO:0000256" key="2">
    <source>
        <dbReference type="SAM" id="Phobius"/>
    </source>
</evidence>
<dbReference type="PANTHER" id="PTHR31735">
    <property type="entry name" value="VACUOLAR MEMBRANE PROTEIN YPL162C"/>
    <property type="match status" value="1"/>
</dbReference>
<sequence>MPTPFAPPTCNLVGPFALLIQCLLAFLAFLALLLKRQREPRRSRRPLRIWMFDVGKQAFGAGVVHGVNLGVSILGVGGFEEGAGGGGGGGGGGEDDGDPCVWYFFNVAVDTTIGVPILYVILTALTSFTVYLGIHGTISGQYSPPSTTSTTTKRKSRWSWWFKQTALYALSLLLMKVLIFVVFATLPGLVEALEELGEVLLRWTRGYPRVEEGFVLFVFPLVMNVLQAWLIDNIVKSKDVEGDEDADSESESTLVRPRRHGYRSYQSIRVVEDNDEDSSLDRPIKGAKEDGDEDTDDNVYDTAAGQRKIKISAVRRGSSGLRSEIPDGTIRRGSLERL</sequence>
<comment type="caution">
    <text evidence="3">The sequence shown here is derived from an EMBL/GenBank/DDBJ whole genome shotgun (WGS) entry which is preliminary data.</text>
</comment>
<dbReference type="InterPro" id="IPR022127">
    <property type="entry name" value="STIMATE/YPL162C"/>
</dbReference>
<keyword evidence="2" id="KW-0812">Transmembrane</keyword>
<feature type="compositionally biased region" description="Basic and acidic residues" evidence="1">
    <location>
        <begin position="329"/>
        <end position="338"/>
    </location>
</feature>
<feature type="transmembrane region" description="Helical" evidence="2">
    <location>
        <begin position="165"/>
        <end position="193"/>
    </location>
</feature>
<dbReference type="STRING" id="698492.A0A0E9NS87"/>
<feature type="region of interest" description="Disordered" evidence="1">
    <location>
        <begin position="273"/>
        <end position="302"/>
    </location>
</feature>
<keyword evidence="2" id="KW-1133">Transmembrane helix</keyword>
<dbReference type="PANTHER" id="PTHR31735:SF1">
    <property type="entry name" value="VACUOLAR MEMBRANE PROTEIN YPL162C"/>
    <property type="match status" value="1"/>
</dbReference>
<feature type="transmembrane region" description="Helical" evidence="2">
    <location>
        <begin position="113"/>
        <end position="134"/>
    </location>
</feature>
<dbReference type="OMA" id="YTSAYSK"/>
<feature type="transmembrane region" description="Helical" evidence="2">
    <location>
        <begin position="54"/>
        <end position="76"/>
    </location>
</feature>
<feature type="transmembrane region" description="Helical" evidence="2">
    <location>
        <begin position="12"/>
        <end position="34"/>
    </location>
</feature>
<feature type="compositionally biased region" description="Basic and acidic residues" evidence="1">
    <location>
        <begin position="279"/>
        <end position="289"/>
    </location>
</feature>